<keyword evidence="2" id="KW-0328">Glycosyltransferase</keyword>
<protein>
    <submittedName>
        <fullName evidence="6">Beta-1,6-N-acetylglucosaminyltransferase</fullName>
    </submittedName>
</protein>
<accession>A0ABU1GYF1</accession>
<dbReference type="PANTHER" id="PTHR31042">
    <property type="entry name" value="CORE-2/I-BRANCHING BETA-1,6-N-ACETYLGLUCOSAMINYLTRANSFERASE FAMILY PROTEIN-RELATED"/>
    <property type="match status" value="1"/>
</dbReference>
<keyword evidence="7" id="KW-1185">Reference proteome</keyword>
<dbReference type="InterPro" id="IPR003406">
    <property type="entry name" value="Glyco_trans_14"/>
</dbReference>
<evidence type="ECO:0000256" key="2">
    <source>
        <dbReference type="ARBA" id="ARBA00022676"/>
    </source>
</evidence>
<dbReference type="InterPro" id="IPR044174">
    <property type="entry name" value="BC10-like"/>
</dbReference>
<dbReference type="Pfam" id="PF02485">
    <property type="entry name" value="Branch"/>
    <property type="match status" value="1"/>
</dbReference>
<reference evidence="6 7" key="1">
    <citation type="submission" date="2023-04" db="EMBL/GenBank/DDBJ databases">
        <title>A long-awaited taxogenomic arrangement of the family Halomonadaceae.</title>
        <authorList>
            <person name="De La Haba R."/>
            <person name="Chuvochina M."/>
            <person name="Wittouck S."/>
            <person name="Arahal D.R."/>
            <person name="Sanchez-Porro C."/>
            <person name="Hugenholtz P."/>
            <person name="Ventosa A."/>
        </authorList>
    </citation>
    <scope>NUCLEOTIDE SEQUENCE [LARGE SCALE GENOMIC DNA]</scope>
    <source>
        <strain evidence="6 7">DSM 22428</strain>
    </source>
</reference>
<comment type="subcellular location">
    <subcellularLocation>
        <location evidence="1">Membrane</location>
        <topology evidence="1">Single-pass type II membrane protein</topology>
    </subcellularLocation>
</comment>
<dbReference type="PANTHER" id="PTHR31042:SF8">
    <property type="entry name" value="CORE-2_I-BRANCHING BETA-1,6-N-ACETYLGLUCOSAMINYLTRANSFERASE FAMILY PROTEIN"/>
    <property type="match status" value="1"/>
</dbReference>
<dbReference type="RefSeq" id="WP_251593657.1">
    <property type="nucleotide sequence ID" value="NZ_JAMLJI010000003.1"/>
</dbReference>
<gene>
    <name evidence="6" type="ORF">QC825_12475</name>
</gene>
<evidence type="ECO:0000313" key="7">
    <source>
        <dbReference type="Proteomes" id="UP001269375"/>
    </source>
</evidence>
<evidence type="ECO:0000256" key="3">
    <source>
        <dbReference type="ARBA" id="ARBA00022679"/>
    </source>
</evidence>
<evidence type="ECO:0000256" key="5">
    <source>
        <dbReference type="ARBA" id="ARBA00023180"/>
    </source>
</evidence>
<comment type="caution">
    <text evidence="6">The sequence shown here is derived from an EMBL/GenBank/DDBJ whole genome shotgun (WGS) entry which is preliminary data.</text>
</comment>
<proteinExistence type="predicted"/>
<keyword evidence="4" id="KW-0472">Membrane</keyword>
<sequence length="274" mass="31878">MHVVMMLAHKDKEQLALLIDYYCQHEVGVVVHIDAKQEQLHQALSQHYAGNERVVVLERPVRVNWSGVSLVEAERRLMRSALTCFPEAEYFHLVSGDCLPVLPPAQWASILQGRTSLESRRLPEFEWRMRCYMPFGESPKNRTFAYRLTSLALRKLQLMLLPKRSNFGAEAELKGSQWFSMTCSDMKAVDAACDDAFMKRLKHTRCSDEHFMQILFAELGLDFDNDDRRYIQWESGKASPEYLNDRQISEAAKSRTYLFARKVQREQMQTFLTS</sequence>
<evidence type="ECO:0000256" key="4">
    <source>
        <dbReference type="ARBA" id="ARBA00023136"/>
    </source>
</evidence>
<keyword evidence="5" id="KW-0325">Glycoprotein</keyword>
<dbReference type="Proteomes" id="UP001269375">
    <property type="component" value="Unassembled WGS sequence"/>
</dbReference>
<evidence type="ECO:0000313" key="6">
    <source>
        <dbReference type="EMBL" id="MDR5896890.1"/>
    </source>
</evidence>
<organism evidence="6 7">
    <name type="scientific">Larsenimonas suaedae</name>
    <dbReference type="NCBI Taxonomy" id="1851019"/>
    <lineage>
        <taxon>Bacteria</taxon>
        <taxon>Pseudomonadati</taxon>
        <taxon>Pseudomonadota</taxon>
        <taxon>Gammaproteobacteria</taxon>
        <taxon>Oceanospirillales</taxon>
        <taxon>Halomonadaceae</taxon>
        <taxon>Larsenimonas</taxon>
    </lineage>
</organism>
<name>A0ABU1GYF1_9GAMM</name>
<keyword evidence="3" id="KW-0808">Transferase</keyword>
<evidence type="ECO:0000256" key="1">
    <source>
        <dbReference type="ARBA" id="ARBA00004606"/>
    </source>
</evidence>
<dbReference type="EMBL" id="JARWAO010000007">
    <property type="protein sequence ID" value="MDR5896890.1"/>
    <property type="molecule type" value="Genomic_DNA"/>
</dbReference>